<feature type="compositionally biased region" description="Polar residues" evidence="9">
    <location>
        <begin position="50"/>
        <end position="61"/>
    </location>
</feature>
<feature type="compositionally biased region" description="Basic and acidic residues" evidence="9">
    <location>
        <begin position="249"/>
        <end position="264"/>
    </location>
</feature>
<evidence type="ECO:0000256" key="1">
    <source>
        <dbReference type="ARBA" id="ARBA00022723"/>
    </source>
</evidence>
<keyword evidence="11" id="KW-1185">Reference proteome</keyword>
<feature type="region of interest" description="Disordered" evidence="9">
    <location>
        <begin position="328"/>
        <end position="353"/>
    </location>
</feature>
<dbReference type="InterPro" id="IPR045174">
    <property type="entry name" value="Dof"/>
</dbReference>
<dbReference type="RefSeq" id="XP_020106271.1">
    <property type="nucleotide sequence ID" value="XM_020250682.1"/>
</dbReference>
<dbReference type="Proteomes" id="UP000515123">
    <property type="component" value="Linkage group 1"/>
</dbReference>
<reference evidence="11" key="1">
    <citation type="journal article" date="2015" name="Nat. Genet.">
        <title>The pineapple genome and the evolution of CAM photosynthesis.</title>
        <authorList>
            <person name="Ming R."/>
            <person name="VanBuren R."/>
            <person name="Wai C.M."/>
            <person name="Tang H."/>
            <person name="Schatz M.C."/>
            <person name="Bowers J.E."/>
            <person name="Lyons E."/>
            <person name="Wang M.L."/>
            <person name="Chen J."/>
            <person name="Biggers E."/>
            <person name="Zhang J."/>
            <person name="Huang L."/>
            <person name="Zhang L."/>
            <person name="Miao W."/>
            <person name="Zhang J."/>
            <person name="Ye Z."/>
            <person name="Miao C."/>
            <person name="Lin Z."/>
            <person name="Wang H."/>
            <person name="Zhou H."/>
            <person name="Yim W.C."/>
            <person name="Priest H.D."/>
            <person name="Zheng C."/>
            <person name="Woodhouse M."/>
            <person name="Edger P.P."/>
            <person name="Guyot R."/>
            <person name="Guo H.B."/>
            <person name="Guo H."/>
            <person name="Zheng G."/>
            <person name="Singh R."/>
            <person name="Sharma A."/>
            <person name="Min X."/>
            <person name="Zheng Y."/>
            <person name="Lee H."/>
            <person name="Gurtowski J."/>
            <person name="Sedlazeck F.J."/>
            <person name="Harkess A."/>
            <person name="McKain M.R."/>
            <person name="Liao Z."/>
            <person name="Fang J."/>
            <person name="Liu J."/>
            <person name="Zhang X."/>
            <person name="Zhang Q."/>
            <person name="Hu W."/>
            <person name="Qin Y."/>
            <person name="Wang K."/>
            <person name="Chen L.Y."/>
            <person name="Shirley N."/>
            <person name="Lin Y.R."/>
            <person name="Liu L.Y."/>
            <person name="Hernandez A.G."/>
            <person name="Wright C.L."/>
            <person name="Bulone V."/>
            <person name="Tuskan G.A."/>
            <person name="Heath K."/>
            <person name="Zee F."/>
            <person name="Moore P.H."/>
            <person name="Sunkar R."/>
            <person name="Leebens-Mack J.H."/>
            <person name="Mockler T."/>
            <person name="Bennetzen J.L."/>
            <person name="Freeling M."/>
            <person name="Sankoff D."/>
            <person name="Paterson A.H."/>
            <person name="Zhu X."/>
            <person name="Yang X."/>
            <person name="Smith J.A."/>
            <person name="Cushman J.C."/>
            <person name="Paull R.E."/>
            <person name="Yu Q."/>
        </authorList>
    </citation>
    <scope>NUCLEOTIDE SEQUENCE [LARGE SCALE GENOMIC DNA]</scope>
    <source>
        <strain evidence="11">cv. F153</strain>
    </source>
</reference>
<feature type="region of interest" description="Disordered" evidence="9">
    <location>
        <begin position="1"/>
        <end position="119"/>
    </location>
</feature>
<feature type="compositionally biased region" description="Basic and acidic residues" evidence="9">
    <location>
        <begin position="34"/>
        <end position="43"/>
    </location>
</feature>
<dbReference type="GO" id="GO:0003677">
    <property type="term" value="F:DNA binding"/>
    <property type="evidence" value="ECO:0007669"/>
    <property type="project" value="UniProtKB-UniRule"/>
</dbReference>
<accession>A0A6P5GCC8</accession>
<evidence type="ECO:0000256" key="4">
    <source>
        <dbReference type="ARBA" id="ARBA00023015"/>
    </source>
</evidence>
<dbReference type="PROSITE" id="PS50884">
    <property type="entry name" value="ZF_DOF_2"/>
    <property type="match status" value="1"/>
</dbReference>
<evidence type="ECO:0000313" key="11">
    <source>
        <dbReference type="Proteomes" id="UP000515123"/>
    </source>
</evidence>
<keyword evidence="2 8" id="KW-0863">Zinc-finger</keyword>
<evidence type="ECO:0000259" key="10">
    <source>
        <dbReference type="PROSITE" id="PS50884"/>
    </source>
</evidence>
<keyword evidence="7 8" id="KW-0539">Nucleus</keyword>
<comment type="subcellular location">
    <subcellularLocation>
        <location evidence="8">Nucleus</location>
    </subcellularLocation>
</comment>
<feature type="compositionally biased region" description="Polar residues" evidence="9">
    <location>
        <begin position="89"/>
        <end position="105"/>
    </location>
</feature>
<dbReference type="GO" id="GO:0005634">
    <property type="term" value="C:nucleus"/>
    <property type="evidence" value="ECO:0007669"/>
    <property type="project" value="UniProtKB-SubCell"/>
</dbReference>
<evidence type="ECO:0000256" key="7">
    <source>
        <dbReference type="ARBA" id="ARBA00023242"/>
    </source>
</evidence>
<evidence type="ECO:0000313" key="12">
    <source>
        <dbReference type="RefSeq" id="XP_020106271.1"/>
    </source>
</evidence>
<keyword evidence="4" id="KW-0805">Transcription regulation</keyword>
<dbReference type="GO" id="GO:0003700">
    <property type="term" value="F:DNA-binding transcription factor activity"/>
    <property type="evidence" value="ECO:0007669"/>
    <property type="project" value="InterPro"/>
</dbReference>
<evidence type="ECO:0000256" key="6">
    <source>
        <dbReference type="ARBA" id="ARBA00023163"/>
    </source>
</evidence>
<reference evidence="12" key="2">
    <citation type="submission" date="2025-08" db="UniProtKB">
        <authorList>
            <consortium name="RefSeq"/>
        </authorList>
    </citation>
    <scope>IDENTIFICATION</scope>
    <source>
        <tissue evidence="12">Leaf</tissue>
    </source>
</reference>
<protein>
    <submittedName>
        <fullName evidence="12">Cyclic dof factor 1-like isoform X1</fullName>
    </submittedName>
</protein>
<keyword evidence="6" id="KW-0804">Transcription</keyword>
<evidence type="ECO:0000256" key="9">
    <source>
        <dbReference type="SAM" id="MobiDB-lite"/>
    </source>
</evidence>
<feature type="compositionally biased region" description="Basic and acidic residues" evidence="9">
    <location>
        <begin position="106"/>
        <end position="117"/>
    </location>
</feature>
<evidence type="ECO:0000256" key="3">
    <source>
        <dbReference type="ARBA" id="ARBA00022833"/>
    </source>
</evidence>
<dbReference type="AlphaFoldDB" id="A0A6P5GCC8"/>
<sequence>MSESRDSAIKLFGKTIPLQPTGEHPPITDCGGDGGREEEKFQDLQENEAPPNTENQDQELANSEGKPEPPPLPPTPTDSSKPSPPDAATESSSQPEQKSSNTSSSEPKEKTLKKPDKILPCPRCSSMDTKFCYFNNYNVNQPRHFCKKCQRYWTAGGSMRNVPVGAGRRKNKNSSSHYRNLTVPSPSLRVVGANNSCTVLSFGPDAPLSKPMASVLSVGDQTMKDRTRNGVIVPENGAEKSSGSSVIERNSEEERRINSKEKTAEKCQGIGNQFPSPCLNGTAWAYNPFYAQSFAIPLYPAPYWGCTMPANWTIPWASNFAVNTNSPTLGKHSRDGNGIKEDNTNKAGNRNAAPQEKCVWVPKTLRIDDLDEAAKSSIWAMIGIKNGERGSVFNAFQTKVDAKDYSAENLQLLHANPAAFSRSVNFHESS</sequence>
<feature type="compositionally biased region" description="Basic and acidic residues" evidence="9">
    <location>
        <begin position="332"/>
        <end position="344"/>
    </location>
</feature>
<dbReference type="PANTHER" id="PTHR31089">
    <property type="entry name" value="CYCLIC DOF FACTOR 2"/>
    <property type="match status" value="1"/>
</dbReference>
<proteinExistence type="predicted"/>
<evidence type="ECO:0000256" key="5">
    <source>
        <dbReference type="ARBA" id="ARBA00023125"/>
    </source>
</evidence>
<dbReference type="InterPro" id="IPR003851">
    <property type="entry name" value="Znf_Dof"/>
</dbReference>
<dbReference type="PANTHER" id="PTHR31089:SF1">
    <property type="entry name" value="CYCLIC DOF FACTOR 3"/>
    <property type="match status" value="1"/>
</dbReference>
<dbReference type="GO" id="GO:0008270">
    <property type="term" value="F:zinc ion binding"/>
    <property type="evidence" value="ECO:0007669"/>
    <property type="project" value="UniProtKB-KW"/>
</dbReference>
<feature type="domain" description="Dof-type" evidence="10">
    <location>
        <begin position="119"/>
        <end position="173"/>
    </location>
</feature>
<keyword evidence="5 8" id="KW-0238">DNA-binding</keyword>
<organism evidence="11 12">
    <name type="scientific">Ananas comosus</name>
    <name type="common">Pineapple</name>
    <name type="synonym">Ananas ananas</name>
    <dbReference type="NCBI Taxonomy" id="4615"/>
    <lineage>
        <taxon>Eukaryota</taxon>
        <taxon>Viridiplantae</taxon>
        <taxon>Streptophyta</taxon>
        <taxon>Embryophyta</taxon>
        <taxon>Tracheophyta</taxon>
        <taxon>Spermatophyta</taxon>
        <taxon>Magnoliopsida</taxon>
        <taxon>Liliopsida</taxon>
        <taxon>Poales</taxon>
        <taxon>Bromeliaceae</taxon>
        <taxon>Bromelioideae</taxon>
        <taxon>Ananas</taxon>
    </lineage>
</organism>
<keyword evidence="3" id="KW-0862">Zinc</keyword>
<gene>
    <name evidence="12" type="primary">LOC109722585</name>
</gene>
<dbReference type="Pfam" id="PF02701">
    <property type="entry name" value="Zn_ribbon_Dof"/>
    <property type="match status" value="1"/>
</dbReference>
<evidence type="ECO:0000256" key="2">
    <source>
        <dbReference type="ARBA" id="ARBA00022771"/>
    </source>
</evidence>
<dbReference type="OrthoDB" id="1927254at2759"/>
<name>A0A6P5GCC8_ANACO</name>
<dbReference type="PROSITE" id="PS01361">
    <property type="entry name" value="ZF_DOF_1"/>
    <property type="match status" value="1"/>
</dbReference>
<keyword evidence="1" id="KW-0479">Metal-binding</keyword>
<dbReference type="GeneID" id="109722585"/>
<feature type="region of interest" description="Disordered" evidence="9">
    <location>
        <begin position="234"/>
        <end position="264"/>
    </location>
</feature>
<evidence type="ECO:0000256" key="8">
    <source>
        <dbReference type="PROSITE-ProRule" id="PRU00071"/>
    </source>
</evidence>